<reference evidence="2 3" key="1">
    <citation type="submission" date="2014-12" db="EMBL/GenBank/DDBJ databases">
        <title>Frankia sp. BMG5.1 draft genome.</title>
        <authorList>
            <person name="Gtari M."/>
            <person name="Ghodhbane-Gtari F."/>
            <person name="Nouioui I."/>
            <person name="Ktari A."/>
            <person name="Hezbri K."/>
            <person name="Mimouni W."/>
            <person name="Sbissi I."/>
            <person name="Ayari A."/>
            <person name="Yamanaka T."/>
            <person name="Normand P."/>
            <person name="Tisa L.S."/>
            <person name="Boudabous A."/>
        </authorList>
    </citation>
    <scope>NUCLEOTIDE SEQUENCE [LARGE SCALE GENOMIC DNA]</scope>
    <source>
        <strain evidence="2 3">BMG5.1</strain>
    </source>
</reference>
<evidence type="ECO:0000313" key="2">
    <source>
        <dbReference type="EMBL" id="KLL09645.1"/>
    </source>
</evidence>
<dbReference type="Pfam" id="PF26398">
    <property type="entry name" value="Cap2_linker"/>
    <property type="match status" value="1"/>
</dbReference>
<evidence type="ECO:0000259" key="1">
    <source>
        <dbReference type="Pfam" id="PF26398"/>
    </source>
</evidence>
<dbReference type="Pfam" id="PF14457">
    <property type="entry name" value="Prok-E2_A"/>
    <property type="match status" value="1"/>
</dbReference>
<name>A0ABR5EYV7_9ACTN</name>
<accession>A0ABR5EYV7</accession>
<keyword evidence="3" id="KW-1185">Reference proteome</keyword>
<sequence length="360" mass="39821">MTKRKRVRFTDWQESAVRELDAVAGALPGEFRLLDRPRLIDRGFVQTRIRLRTADLPRAPHGLPLHEYEEFLLGIGPIRPVPPCVEVDHDRFIGYPHVLEGRRLCIYLDPAREWNPQRGFAGAIDRLHDWLADAAAARFNPDAALHHAVGGILHRTPGTPTIVVRESGTPAKARPAFLTVRSPHRYDLHYDGGHPDQHRTVLFQVAGPLPLGAGTRLSDLLTRLDTASAPGAPVTPRPRPQAEAFLAALAAAAIRNPARTPQMFILAVPHPTGGPPHLLAGRVPATTADELRRLVRQRRDPMIRIDTEALDIQTPVEWCTVSDERDSVTTRRDTSRPTSAYLGKTIHIWGCGGSVDVKSN</sequence>
<feature type="domain" description="Cap2 central linker" evidence="1">
    <location>
        <begin position="199"/>
        <end position="324"/>
    </location>
</feature>
<dbReference type="Proteomes" id="UP000035425">
    <property type="component" value="Unassembled WGS sequence"/>
</dbReference>
<comment type="caution">
    <text evidence="2">The sequence shown here is derived from an EMBL/GenBank/DDBJ whole genome shotgun (WGS) entry which is preliminary data.</text>
</comment>
<gene>
    <name evidence="2" type="ORF">FrCorBMG51_23565</name>
</gene>
<proteinExistence type="predicted"/>
<evidence type="ECO:0000313" key="3">
    <source>
        <dbReference type="Proteomes" id="UP000035425"/>
    </source>
</evidence>
<dbReference type="EMBL" id="JWIO01000069">
    <property type="protein sequence ID" value="KLL09645.1"/>
    <property type="molecule type" value="Genomic_DNA"/>
</dbReference>
<organism evidence="2 3">
    <name type="scientific">Protofrankia coriariae</name>
    <dbReference type="NCBI Taxonomy" id="1562887"/>
    <lineage>
        <taxon>Bacteria</taxon>
        <taxon>Bacillati</taxon>
        <taxon>Actinomycetota</taxon>
        <taxon>Actinomycetes</taxon>
        <taxon>Frankiales</taxon>
        <taxon>Frankiaceae</taxon>
        <taxon>Protofrankia</taxon>
    </lineage>
</organism>
<dbReference type="InterPro" id="IPR032865">
    <property type="entry name" value="Prok-E2_A"/>
</dbReference>
<protein>
    <recommendedName>
        <fullName evidence="1">Cap2 central linker domain-containing protein</fullName>
    </recommendedName>
</protein>
<feature type="non-terminal residue" evidence="2">
    <location>
        <position position="360"/>
    </location>
</feature>
<dbReference type="InterPro" id="IPR058964">
    <property type="entry name" value="Cap2_linker"/>
</dbReference>